<dbReference type="Proteomes" id="UP001432039">
    <property type="component" value="Chromosome"/>
</dbReference>
<accession>A0ABZ1TJZ1</accession>
<organism evidence="9 10">
    <name type="scientific">Streptomyces virginiae</name>
    <name type="common">Streptomyces cinnamonensis</name>
    <dbReference type="NCBI Taxonomy" id="1961"/>
    <lineage>
        <taxon>Bacteria</taxon>
        <taxon>Bacillati</taxon>
        <taxon>Actinomycetota</taxon>
        <taxon>Actinomycetes</taxon>
        <taxon>Kitasatosporales</taxon>
        <taxon>Streptomycetaceae</taxon>
        <taxon>Streptomyces</taxon>
    </lineage>
</organism>
<comment type="subcellular location">
    <subcellularLocation>
        <location evidence="1">Cell envelope</location>
    </subcellularLocation>
    <subcellularLocation>
        <location evidence="2">Cell outer membrane</location>
    </subcellularLocation>
    <subcellularLocation>
        <location evidence="3">Secreted</location>
    </subcellularLocation>
</comment>
<reference evidence="9" key="1">
    <citation type="submission" date="2022-10" db="EMBL/GenBank/DDBJ databases">
        <title>The complete genomes of actinobacterial strains from the NBC collection.</title>
        <authorList>
            <person name="Joergensen T.S."/>
            <person name="Alvarez Arevalo M."/>
            <person name="Sterndorff E.B."/>
            <person name="Faurdal D."/>
            <person name="Vuksanovic O."/>
            <person name="Mourched A.-S."/>
            <person name="Charusanti P."/>
            <person name="Shaw S."/>
            <person name="Blin K."/>
            <person name="Weber T."/>
        </authorList>
    </citation>
    <scope>NUCLEOTIDE SEQUENCE</scope>
    <source>
        <strain evidence="9">NBC_00248</strain>
    </source>
</reference>
<evidence type="ECO:0000256" key="7">
    <source>
        <dbReference type="ARBA" id="ARBA00023237"/>
    </source>
</evidence>
<proteinExistence type="predicted"/>
<evidence type="ECO:0000256" key="1">
    <source>
        <dbReference type="ARBA" id="ARBA00004196"/>
    </source>
</evidence>
<dbReference type="InterPro" id="IPR012332">
    <property type="entry name" value="Autotransporter_pectin_lyase_C"/>
</dbReference>
<evidence type="ECO:0000313" key="10">
    <source>
        <dbReference type="Proteomes" id="UP001432039"/>
    </source>
</evidence>
<keyword evidence="5 8" id="KW-0732">Signal</keyword>
<evidence type="ECO:0008006" key="11">
    <source>
        <dbReference type="Google" id="ProtNLM"/>
    </source>
</evidence>
<keyword evidence="7" id="KW-0998">Cell outer membrane</keyword>
<feature type="signal peptide" evidence="8">
    <location>
        <begin position="1"/>
        <end position="19"/>
    </location>
</feature>
<keyword evidence="6" id="KW-0472">Membrane</keyword>
<dbReference type="PANTHER" id="PTHR11319">
    <property type="entry name" value="G PROTEIN-COUPLED RECEPTOR-RELATED"/>
    <property type="match status" value="1"/>
</dbReference>
<dbReference type="EMBL" id="CP108090">
    <property type="protein sequence ID" value="WUQ15207.1"/>
    <property type="molecule type" value="Genomic_DNA"/>
</dbReference>
<evidence type="ECO:0000256" key="6">
    <source>
        <dbReference type="ARBA" id="ARBA00023136"/>
    </source>
</evidence>
<evidence type="ECO:0000256" key="4">
    <source>
        <dbReference type="ARBA" id="ARBA00022525"/>
    </source>
</evidence>
<dbReference type="InterPro" id="IPR003368">
    <property type="entry name" value="POMP_repeat"/>
</dbReference>
<evidence type="ECO:0000256" key="3">
    <source>
        <dbReference type="ARBA" id="ARBA00004613"/>
    </source>
</evidence>
<feature type="chain" id="PRO_5045152346" description="Right handed beta helix domain-containing protein" evidence="8">
    <location>
        <begin position="20"/>
        <end position="322"/>
    </location>
</feature>
<protein>
    <recommendedName>
        <fullName evidence="11">Right handed beta helix domain-containing protein</fullName>
    </recommendedName>
</protein>
<dbReference type="Gene3D" id="2.160.20.20">
    <property type="match status" value="1"/>
</dbReference>
<evidence type="ECO:0000256" key="8">
    <source>
        <dbReference type="SAM" id="SignalP"/>
    </source>
</evidence>
<evidence type="ECO:0000256" key="5">
    <source>
        <dbReference type="ARBA" id="ARBA00022729"/>
    </source>
</evidence>
<gene>
    <name evidence="9" type="ORF">OG517_29500</name>
</gene>
<dbReference type="SUPFAM" id="SSF51126">
    <property type="entry name" value="Pectin lyase-like"/>
    <property type="match status" value="1"/>
</dbReference>
<dbReference type="InterPro" id="IPR011050">
    <property type="entry name" value="Pectin_lyase_fold/virulence"/>
</dbReference>
<sequence length="322" mass="33093">MTVALTLPFVAALSLGSTAGATSLAAIPCDVTALNNAIIAANNNTGPHTIRLAPKCVYNVLTPASTGGLGPNALPLISGTVTLLGNKTTIRRDPDATEGFRIAQIDGPNGRLTVEGVTATGGGYLDYAGTYLPTDGGTLILKHSTVTNSTANQGGAIYVNQSSTLEMYDSVVRDSAAQRGGAIYNGPGSTTLLQKTKLVRNQATELGGGLFTAGVSTTIKNSRIEGNRAYQQGGGIYNDRHPLDIFSTTIADNRAGQTGGGITNDGATTLTDTKVRRNIALNGGGVWQGTSPGTTLTLVRSRIFENTPNNCRPIGAIPGCTN</sequence>
<dbReference type="RefSeq" id="WP_328963765.1">
    <property type="nucleotide sequence ID" value="NZ_CP108090.1"/>
</dbReference>
<evidence type="ECO:0000313" key="9">
    <source>
        <dbReference type="EMBL" id="WUQ15207.1"/>
    </source>
</evidence>
<keyword evidence="10" id="KW-1185">Reference proteome</keyword>
<dbReference type="Pfam" id="PF02415">
    <property type="entry name" value="Chlam_PMP"/>
    <property type="match status" value="1"/>
</dbReference>
<name>A0ABZ1TJZ1_STRVG</name>
<dbReference type="PANTHER" id="PTHR11319:SF35">
    <property type="entry name" value="OUTER MEMBRANE PROTEIN PMPC-RELATED"/>
    <property type="match status" value="1"/>
</dbReference>
<keyword evidence="4" id="KW-0964">Secreted</keyword>
<evidence type="ECO:0000256" key="2">
    <source>
        <dbReference type="ARBA" id="ARBA00004442"/>
    </source>
</evidence>